<organism evidence="1 2">
    <name type="scientific">Tanacetum coccineum</name>
    <dbReference type="NCBI Taxonomy" id="301880"/>
    <lineage>
        <taxon>Eukaryota</taxon>
        <taxon>Viridiplantae</taxon>
        <taxon>Streptophyta</taxon>
        <taxon>Embryophyta</taxon>
        <taxon>Tracheophyta</taxon>
        <taxon>Spermatophyta</taxon>
        <taxon>Magnoliopsida</taxon>
        <taxon>eudicotyledons</taxon>
        <taxon>Gunneridae</taxon>
        <taxon>Pentapetalae</taxon>
        <taxon>asterids</taxon>
        <taxon>campanulids</taxon>
        <taxon>Asterales</taxon>
        <taxon>Asteraceae</taxon>
        <taxon>Asteroideae</taxon>
        <taxon>Anthemideae</taxon>
        <taxon>Anthemidinae</taxon>
        <taxon>Tanacetum</taxon>
    </lineage>
</organism>
<reference evidence="1" key="1">
    <citation type="journal article" date="2022" name="Int. J. Mol. Sci.">
        <title>Draft Genome of Tanacetum Coccineum: Genomic Comparison of Closely Related Tanacetum-Family Plants.</title>
        <authorList>
            <person name="Yamashiro T."/>
            <person name="Shiraishi A."/>
            <person name="Nakayama K."/>
            <person name="Satake H."/>
        </authorList>
    </citation>
    <scope>NUCLEOTIDE SEQUENCE</scope>
</reference>
<dbReference type="PANTHER" id="PTHR31973:SF189">
    <property type="entry name" value="TRANSPOSASE, MUDR, PLANT, MULE TRANSPOSASE DOMAIN PROTEIN-RELATED"/>
    <property type="match status" value="1"/>
</dbReference>
<comment type="caution">
    <text evidence="1">The sequence shown here is derived from an EMBL/GenBank/DDBJ whole genome shotgun (WGS) entry which is preliminary data.</text>
</comment>
<keyword evidence="2" id="KW-1185">Reference proteome</keyword>
<sequence length="225" mass="25177">MCDIVDLVMKNYKCEVSSNQCLNDKKYALTEYEKTIEEHYDMLRSYERAIPDTNHGSTIKVGCNRVIALDGCFLKSPKQGEILTGIGRDDNNHIYPMAWSVGLIEAITNVMPYAEYKQCARHIYEGFGKHFREPNVVVAGSGTVGDVGEACGMQTNKRKVRSSLGMTKRQTKKRGCNSDFAKWFGDGPSQTHKEVVQTEEVAVQAQPPSEIDLTQVEMATPDDNQ</sequence>
<reference evidence="1" key="2">
    <citation type="submission" date="2022-01" db="EMBL/GenBank/DDBJ databases">
        <authorList>
            <person name="Yamashiro T."/>
            <person name="Shiraishi A."/>
            <person name="Satake H."/>
            <person name="Nakayama K."/>
        </authorList>
    </citation>
    <scope>NUCLEOTIDE SEQUENCE</scope>
</reference>
<protein>
    <submittedName>
        <fullName evidence="1">Uncharacterized protein</fullName>
    </submittedName>
</protein>
<name>A0ABQ5FWL8_9ASTR</name>
<accession>A0ABQ5FWL8</accession>
<dbReference type="Proteomes" id="UP001151760">
    <property type="component" value="Unassembled WGS sequence"/>
</dbReference>
<proteinExistence type="predicted"/>
<evidence type="ECO:0000313" key="2">
    <source>
        <dbReference type="Proteomes" id="UP001151760"/>
    </source>
</evidence>
<dbReference type="PANTHER" id="PTHR31973">
    <property type="entry name" value="POLYPROTEIN, PUTATIVE-RELATED"/>
    <property type="match status" value="1"/>
</dbReference>
<gene>
    <name evidence="1" type="ORF">Tco_1018758</name>
</gene>
<dbReference type="EMBL" id="BQNB010017793">
    <property type="protein sequence ID" value="GJT67278.1"/>
    <property type="molecule type" value="Genomic_DNA"/>
</dbReference>
<evidence type="ECO:0000313" key="1">
    <source>
        <dbReference type="EMBL" id="GJT67278.1"/>
    </source>
</evidence>